<evidence type="ECO:0000256" key="1">
    <source>
        <dbReference type="SAM" id="Phobius"/>
    </source>
</evidence>
<organism evidence="2 3">
    <name type="scientific">Nitrolancea hollandica Lb</name>
    <dbReference type="NCBI Taxonomy" id="1129897"/>
    <lineage>
        <taxon>Bacteria</taxon>
        <taxon>Pseudomonadati</taxon>
        <taxon>Thermomicrobiota</taxon>
        <taxon>Thermomicrobia</taxon>
        <taxon>Sphaerobacterales</taxon>
        <taxon>Sphaerobacterineae</taxon>
        <taxon>Sphaerobacteraceae</taxon>
        <taxon>Nitrolancea</taxon>
    </lineage>
</organism>
<dbReference type="EMBL" id="CAGS01000219">
    <property type="protein sequence ID" value="CCF83989.1"/>
    <property type="molecule type" value="Genomic_DNA"/>
</dbReference>
<sequence length="82" mass="9172">MGERAGPPAVPPKQTVRIEFSLRSFLGILAIVLGLWLLGQLWPILLLFIMAILLATTLNPLVVWLEHHQVKRGQLCCSCSWP</sequence>
<gene>
    <name evidence="2" type="ORF">NITHO_2960011</name>
</gene>
<feature type="transmembrane region" description="Helical" evidence="1">
    <location>
        <begin position="20"/>
        <end position="38"/>
    </location>
</feature>
<dbReference type="RefSeq" id="WP_008477787.1">
    <property type="nucleotide sequence ID" value="NZ_CAGS01000219.1"/>
</dbReference>
<keyword evidence="1" id="KW-0472">Membrane</keyword>
<feature type="transmembrane region" description="Helical" evidence="1">
    <location>
        <begin position="44"/>
        <end position="65"/>
    </location>
</feature>
<keyword evidence="3" id="KW-1185">Reference proteome</keyword>
<name>I4EH27_9BACT</name>
<evidence type="ECO:0000313" key="3">
    <source>
        <dbReference type="Proteomes" id="UP000004221"/>
    </source>
</evidence>
<dbReference type="Proteomes" id="UP000004221">
    <property type="component" value="Unassembled WGS sequence"/>
</dbReference>
<protein>
    <submittedName>
        <fullName evidence="2">Uncharacterized protein</fullName>
    </submittedName>
</protein>
<proteinExistence type="predicted"/>
<reference evidence="2 3" key="1">
    <citation type="journal article" date="2012" name="ISME J.">
        <title>Nitrification expanded: discovery, physiology and genomics of a nitrite-oxidizing bacterium from the phylum Chloroflexi.</title>
        <authorList>
            <person name="Sorokin D.Y."/>
            <person name="Lucker S."/>
            <person name="Vejmelkova D."/>
            <person name="Kostrikina N.A."/>
            <person name="Kleerebezem R."/>
            <person name="Rijpstra W.I."/>
            <person name="Damste J.S."/>
            <person name="Le Paslier D."/>
            <person name="Muyzer G."/>
            <person name="Wagner M."/>
            <person name="van Loosdrecht M.C."/>
            <person name="Daims H."/>
        </authorList>
    </citation>
    <scope>NUCLEOTIDE SEQUENCE [LARGE SCALE GENOMIC DNA]</scope>
    <source>
        <strain evidence="3">none</strain>
    </source>
</reference>
<keyword evidence="1" id="KW-1133">Transmembrane helix</keyword>
<accession>I4EH27</accession>
<comment type="caution">
    <text evidence="2">The sequence shown here is derived from an EMBL/GenBank/DDBJ whole genome shotgun (WGS) entry which is preliminary data.</text>
</comment>
<dbReference type="AlphaFoldDB" id="I4EH27"/>
<keyword evidence="1" id="KW-0812">Transmembrane</keyword>
<evidence type="ECO:0000313" key="2">
    <source>
        <dbReference type="EMBL" id="CCF83989.1"/>
    </source>
</evidence>